<dbReference type="Proteomes" id="UP000467148">
    <property type="component" value="Chromosome"/>
</dbReference>
<name>A0A7I7T1L5_9MYCO</name>
<evidence type="ECO:0000256" key="1">
    <source>
        <dbReference type="SAM" id="MobiDB-lite"/>
    </source>
</evidence>
<gene>
    <name evidence="2" type="ORF">MHEL_10660</name>
</gene>
<dbReference type="AlphaFoldDB" id="A0A7I7T1L5"/>
<feature type="compositionally biased region" description="Basic and acidic residues" evidence="1">
    <location>
        <begin position="55"/>
        <end position="64"/>
    </location>
</feature>
<protein>
    <submittedName>
        <fullName evidence="2">Uncharacterized protein</fullName>
    </submittedName>
</protein>
<organism evidence="2 3">
    <name type="scientific">Mycolicibacterium helvum</name>
    <dbReference type="NCBI Taxonomy" id="1534349"/>
    <lineage>
        <taxon>Bacteria</taxon>
        <taxon>Bacillati</taxon>
        <taxon>Actinomycetota</taxon>
        <taxon>Actinomycetes</taxon>
        <taxon>Mycobacteriales</taxon>
        <taxon>Mycobacteriaceae</taxon>
        <taxon>Mycolicibacterium</taxon>
    </lineage>
</organism>
<keyword evidence="3" id="KW-1185">Reference proteome</keyword>
<accession>A0A7I7T1L5</accession>
<reference evidence="2 3" key="1">
    <citation type="journal article" date="2019" name="Emerg. Microbes Infect.">
        <title>Comprehensive subspecies identification of 175 nontuberculous mycobacteria species based on 7547 genomic profiles.</title>
        <authorList>
            <person name="Matsumoto Y."/>
            <person name="Kinjo T."/>
            <person name="Motooka D."/>
            <person name="Nabeya D."/>
            <person name="Jung N."/>
            <person name="Uechi K."/>
            <person name="Horii T."/>
            <person name="Iida T."/>
            <person name="Fujita J."/>
            <person name="Nakamura S."/>
        </authorList>
    </citation>
    <scope>NUCLEOTIDE SEQUENCE [LARGE SCALE GENOMIC DNA]</scope>
    <source>
        <strain evidence="2 3">JCM 30396</strain>
    </source>
</reference>
<proteinExistence type="predicted"/>
<feature type="region of interest" description="Disordered" evidence="1">
    <location>
        <begin position="42"/>
        <end position="64"/>
    </location>
</feature>
<sequence length="64" mass="7097">MAIRTRDGLPVTAISANAGEDEVIIPPGAALRCDALRCTWSPKAWSPKPSQRSVQKRERRPDLR</sequence>
<evidence type="ECO:0000313" key="3">
    <source>
        <dbReference type="Proteomes" id="UP000467148"/>
    </source>
</evidence>
<dbReference type="EMBL" id="AP022596">
    <property type="protein sequence ID" value="BBY62823.1"/>
    <property type="molecule type" value="Genomic_DNA"/>
</dbReference>
<dbReference type="KEGG" id="mhev:MHEL_10660"/>
<evidence type="ECO:0000313" key="2">
    <source>
        <dbReference type="EMBL" id="BBY62823.1"/>
    </source>
</evidence>
<dbReference type="Gene3D" id="3.90.176.10">
    <property type="entry name" value="Toxin ADP-ribosyltransferase, Chain A, domain 1"/>
    <property type="match status" value="1"/>
</dbReference>